<keyword evidence="10" id="KW-1185">Reference proteome</keyword>
<keyword evidence="7 8" id="KW-0472">Membrane</keyword>
<sequence length="421" mass="44035">MSDDVRHDAAVAPAEALAITSDGQLVPAEATGVAAQSLSMRSVWRIGFALLGVVAVGAFALFVLRDGGDLIFTVLMSLFAAIAMAPGVDRLAKHMRRGAATGLVMGAFAVFVVLFLAAFGKLFVDQVVQLLLYVPKLVDGTLEWVNSSFSMSLTRDNVLSSVGLTPDKLAAAAEKAGMSALGFLGSTLGALFSVFTFGMFIFYLSAQMPQFERWVGSLFPARAQPVAQKVWTITAEKTGGYIASRLILAGINAATTAIVFIIIGMPYWLALALWTGIVAQFVPTIGTYISIILPVAVGLLTPTPWIGVIALVWAVLYQQVENLFIEPKISSKAVDVNPAVSFGAVLLGAALFGVAGAFLAVPVIAMLLSLADIYGKRYELLPSISNAIDHARPAGGSKRAQRKAAAAAAADGSAQAAHSSA</sequence>
<feature type="transmembrane region" description="Helical" evidence="8">
    <location>
        <begin position="100"/>
        <end position="124"/>
    </location>
</feature>
<feature type="transmembrane region" description="Helical" evidence="8">
    <location>
        <begin position="340"/>
        <end position="368"/>
    </location>
</feature>
<keyword evidence="5 8" id="KW-0812">Transmembrane</keyword>
<evidence type="ECO:0000256" key="1">
    <source>
        <dbReference type="ARBA" id="ARBA00004651"/>
    </source>
</evidence>
<comment type="subcellular location">
    <subcellularLocation>
        <location evidence="1">Cell membrane</location>
        <topology evidence="1">Multi-pass membrane protein</topology>
    </subcellularLocation>
</comment>
<dbReference type="PANTHER" id="PTHR21716:SF53">
    <property type="entry name" value="PERMEASE PERM-RELATED"/>
    <property type="match status" value="1"/>
</dbReference>
<evidence type="ECO:0000256" key="8">
    <source>
        <dbReference type="SAM" id="Phobius"/>
    </source>
</evidence>
<dbReference type="GO" id="GO:0055085">
    <property type="term" value="P:transmembrane transport"/>
    <property type="evidence" value="ECO:0007669"/>
    <property type="project" value="TreeGrafter"/>
</dbReference>
<evidence type="ECO:0000256" key="5">
    <source>
        <dbReference type="ARBA" id="ARBA00022692"/>
    </source>
</evidence>
<evidence type="ECO:0000256" key="2">
    <source>
        <dbReference type="ARBA" id="ARBA00009773"/>
    </source>
</evidence>
<evidence type="ECO:0000313" key="10">
    <source>
        <dbReference type="Proteomes" id="UP000316747"/>
    </source>
</evidence>
<comment type="similarity">
    <text evidence="2">Belongs to the autoinducer-2 exporter (AI-2E) (TC 2.A.86) family.</text>
</comment>
<proteinExistence type="inferred from homology"/>
<dbReference type="EMBL" id="VFPM01000002">
    <property type="protein sequence ID" value="TQM62867.1"/>
    <property type="molecule type" value="Genomic_DNA"/>
</dbReference>
<accession>A0A543HX09</accession>
<evidence type="ECO:0000256" key="3">
    <source>
        <dbReference type="ARBA" id="ARBA00022448"/>
    </source>
</evidence>
<dbReference type="GO" id="GO:0005886">
    <property type="term" value="C:plasma membrane"/>
    <property type="evidence" value="ECO:0007669"/>
    <property type="project" value="UniProtKB-SubCell"/>
</dbReference>
<feature type="transmembrane region" description="Helical" evidence="8">
    <location>
        <begin position="46"/>
        <end position="64"/>
    </location>
</feature>
<dbReference type="AlphaFoldDB" id="A0A543HX09"/>
<evidence type="ECO:0000313" key="9">
    <source>
        <dbReference type="EMBL" id="TQM62867.1"/>
    </source>
</evidence>
<keyword evidence="3" id="KW-0813">Transport</keyword>
<evidence type="ECO:0000256" key="7">
    <source>
        <dbReference type="ARBA" id="ARBA00023136"/>
    </source>
</evidence>
<feature type="transmembrane region" description="Helical" evidence="8">
    <location>
        <begin position="183"/>
        <end position="204"/>
    </location>
</feature>
<dbReference type="Proteomes" id="UP000316747">
    <property type="component" value="Unassembled WGS sequence"/>
</dbReference>
<dbReference type="InterPro" id="IPR002549">
    <property type="entry name" value="AI-2E-like"/>
</dbReference>
<keyword evidence="6 8" id="KW-1133">Transmembrane helix</keyword>
<reference evidence="9 10" key="1">
    <citation type="submission" date="2019-06" db="EMBL/GenBank/DDBJ databases">
        <title>Genome sequencing of plant associated microbes to promote plant fitness in Sorghum bicolor and Oryza sativa.</title>
        <authorList>
            <person name="Coleman-Derr D."/>
        </authorList>
    </citation>
    <scope>NUCLEOTIDE SEQUENCE [LARGE SCALE GENOMIC DNA]</scope>
    <source>
        <strain evidence="9 10">KV-663</strain>
    </source>
</reference>
<comment type="caution">
    <text evidence="9">The sequence shown here is derived from an EMBL/GenBank/DDBJ whole genome shotgun (WGS) entry which is preliminary data.</text>
</comment>
<name>A0A543HX09_9MICO</name>
<organism evidence="9 10">
    <name type="scientific">Humibacillus xanthopallidus</name>
    <dbReference type="NCBI Taxonomy" id="412689"/>
    <lineage>
        <taxon>Bacteria</taxon>
        <taxon>Bacillati</taxon>
        <taxon>Actinomycetota</taxon>
        <taxon>Actinomycetes</taxon>
        <taxon>Micrococcales</taxon>
        <taxon>Intrasporangiaceae</taxon>
        <taxon>Humibacillus</taxon>
    </lineage>
</organism>
<evidence type="ECO:0000256" key="4">
    <source>
        <dbReference type="ARBA" id="ARBA00022475"/>
    </source>
</evidence>
<protein>
    <submittedName>
        <fullName evidence="9">Putative PurR-regulated permease PerM</fullName>
    </submittedName>
</protein>
<gene>
    <name evidence="9" type="ORF">FBY41_2911</name>
</gene>
<dbReference type="Pfam" id="PF01594">
    <property type="entry name" value="AI-2E_transport"/>
    <property type="match status" value="1"/>
</dbReference>
<feature type="transmembrane region" description="Helical" evidence="8">
    <location>
        <begin position="271"/>
        <end position="296"/>
    </location>
</feature>
<keyword evidence="4" id="KW-1003">Cell membrane</keyword>
<feature type="transmembrane region" description="Helical" evidence="8">
    <location>
        <begin position="303"/>
        <end position="320"/>
    </location>
</feature>
<feature type="transmembrane region" description="Helical" evidence="8">
    <location>
        <begin position="70"/>
        <end position="88"/>
    </location>
</feature>
<feature type="transmembrane region" description="Helical" evidence="8">
    <location>
        <begin position="246"/>
        <end position="265"/>
    </location>
</feature>
<dbReference type="PANTHER" id="PTHR21716">
    <property type="entry name" value="TRANSMEMBRANE PROTEIN"/>
    <property type="match status" value="1"/>
</dbReference>
<evidence type="ECO:0000256" key="6">
    <source>
        <dbReference type="ARBA" id="ARBA00022989"/>
    </source>
</evidence>